<comment type="catalytic activity">
    <reaction evidence="6 7">
        <text>octanoyl-[ACP] + L-lysyl-[protein] = N(6)-octanoyl-L-lysyl-[protein] + holo-[ACP] + H(+)</text>
        <dbReference type="Rhea" id="RHEA:17665"/>
        <dbReference type="Rhea" id="RHEA-COMP:9636"/>
        <dbReference type="Rhea" id="RHEA-COMP:9685"/>
        <dbReference type="Rhea" id="RHEA-COMP:9752"/>
        <dbReference type="Rhea" id="RHEA-COMP:9928"/>
        <dbReference type="ChEBI" id="CHEBI:15378"/>
        <dbReference type="ChEBI" id="CHEBI:29969"/>
        <dbReference type="ChEBI" id="CHEBI:64479"/>
        <dbReference type="ChEBI" id="CHEBI:78463"/>
        <dbReference type="ChEBI" id="CHEBI:78809"/>
        <dbReference type="EC" id="2.3.1.181"/>
    </reaction>
</comment>
<dbReference type="EMBL" id="CP002345">
    <property type="protein sequence ID" value="ADQ78323.1"/>
    <property type="molecule type" value="Genomic_DNA"/>
</dbReference>
<accession>E4T0G4</accession>
<feature type="active site" description="Acyl-thioester intermediate" evidence="6 8">
    <location>
        <position position="184"/>
    </location>
</feature>
<dbReference type="InterPro" id="IPR000544">
    <property type="entry name" value="Octanoyltransferase"/>
</dbReference>
<dbReference type="AlphaFoldDB" id="E4T0G4"/>
<dbReference type="NCBIfam" id="NF010925">
    <property type="entry name" value="PRK14345.1"/>
    <property type="match status" value="1"/>
</dbReference>
<organism evidence="12 13">
    <name type="scientific">Paludibacter propionicigenes (strain DSM 17365 / JCM 13257 / WB4)</name>
    <dbReference type="NCBI Taxonomy" id="694427"/>
    <lineage>
        <taxon>Bacteria</taxon>
        <taxon>Pseudomonadati</taxon>
        <taxon>Bacteroidota</taxon>
        <taxon>Bacteroidia</taxon>
        <taxon>Bacteroidales</taxon>
        <taxon>Paludibacteraceae</taxon>
        <taxon>Paludibacter</taxon>
    </lineage>
</organism>
<dbReference type="PANTHER" id="PTHR10993">
    <property type="entry name" value="OCTANOYLTRANSFERASE"/>
    <property type="match status" value="1"/>
</dbReference>
<evidence type="ECO:0000256" key="3">
    <source>
        <dbReference type="ARBA" id="ARBA00022679"/>
    </source>
</evidence>
<keyword evidence="13" id="KW-1185">Reference proteome</keyword>
<evidence type="ECO:0000256" key="5">
    <source>
        <dbReference type="ARBA" id="ARBA00024732"/>
    </source>
</evidence>
<dbReference type="SUPFAM" id="SSF55681">
    <property type="entry name" value="Class II aaRS and biotin synthetases"/>
    <property type="match status" value="1"/>
</dbReference>
<evidence type="ECO:0000313" key="12">
    <source>
        <dbReference type="EMBL" id="ADQ78323.1"/>
    </source>
</evidence>
<keyword evidence="3 6" id="KW-0808">Transferase</keyword>
<dbReference type="GO" id="GO:0016874">
    <property type="term" value="F:ligase activity"/>
    <property type="evidence" value="ECO:0007669"/>
    <property type="project" value="UniProtKB-KW"/>
</dbReference>
<dbReference type="GO" id="GO:0009249">
    <property type="term" value="P:protein lipoylation"/>
    <property type="evidence" value="ECO:0007669"/>
    <property type="project" value="InterPro"/>
</dbReference>
<keyword evidence="12" id="KW-0436">Ligase</keyword>
<reference evidence="12 13" key="2">
    <citation type="journal article" date="2011" name="Stand. Genomic Sci.">
        <title>Complete genome sequence of Paludibacter propionicigenes type strain (WB4).</title>
        <authorList>
            <person name="Gronow S."/>
            <person name="Munk C."/>
            <person name="Lapidus A."/>
            <person name="Nolan M."/>
            <person name="Lucas S."/>
            <person name="Hammon N."/>
            <person name="Deshpande S."/>
            <person name="Cheng J.F."/>
            <person name="Tapia R."/>
            <person name="Han C."/>
            <person name="Goodwin L."/>
            <person name="Pitluck S."/>
            <person name="Liolios K."/>
            <person name="Ivanova N."/>
            <person name="Mavromatis K."/>
            <person name="Mikhailova N."/>
            <person name="Pati A."/>
            <person name="Chen A."/>
            <person name="Palaniappan K."/>
            <person name="Land M."/>
            <person name="Hauser L."/>
            <person name="Chang Y.J."/>
            <person name="Jeffries C.D."/>
            <person name="Brambilla E."/>
            <person name="Rohde M."/>
            <person name="Goker M."/>
            <person name="Detter J.C."/>
            <person name="Woyke T."/>
            <person name="Bristow J."/>
            <person name="Eisen J.A."/>
            <person name="Markowitz V."/>
            <person name="Hugenholtz P."/>
            <person name="Kyrpides N.C."/>
            <person name="Klenk H.P."/>
        </authorList>
    </citation>
    <scope>NUCLEOTIDE SEQUENCE [LARGE SCALE GENOMIC DNA]</scope>
    <source>
        <strain evidence="13">DSM 17365 / JCM 13257 / WB4</strain>
    </source>
</reference>
<comment type="similarity">
    <text evidence="6 7">Belongs to the LipB family.</text>
</comment>
<evidence type="ECO:0000256" key="4">
    <source>
        <dbReference type="ARBA" id="ARBA00023315"/>
    </source>
</evidence>
<dbReference type="GO" id="GO:0033819">
    <property type="term" value="F:lipoyl(octanoyl) transferase activity"/>
    <property type="evidence" value="ECO:0007669"/>
    <property type="project" value="UniProtKB-EC"/>
</dbReference>
<feature type="binding site" evidence="6 9">
    <location>
        <begin position="166"/>
        <end position="168"/>
    </location>
    <ligand>
        <name>substrate</name>
    </ligand>
</feature>
<dbReference type="InterPro" id="IPR004143">
    <property type="entry name" value="BPL_LPL_catalytic"/>
</dbReference>
<feature type="binding site" evidence="6 9">
    <location>
        <begin position="81"/>
        <end position="88"/>
    </location>
    <ligand>
        <name>substrate</name>
    </ligand>
</feature>
<dbReference type="HAMAP" id="MF_00013">
    <property type="entry name" value="LipB"/>
    <property type="match status" value="1"/>
</dbReference>
<dbReference type="FunFam" id="3.30.930.10:FF:000035">
    <property type="entry name" value="Putative lipoyltransferase 2, mitochondrial"/>
    <property type="match status" value="1"/>
</dbReference>
<dbReference type="HOGENOM" id="CLU_035168_1_3_10"/>
<comment type="subcellular location">
    <subcellularLocation>
        <location evidence="6">Cytoplasm</location>
    </subcellularLocation>
</comment>
<dbReference type="InterPro" id="IPR045864">
    <property type="entry name" value="aa-tRNA-synth_II/BPL/LPL"/>
</dbReference>
<comment type="miscellaneous">
    <text evidence="6">In the reaction, the free carboxyl group of octanoic acid is attached via an amide linkage to the epsilon-amino group of a specific lysine residue of lipoyl domains of lipoate-dependent enzymes.</text>
</comment>
<feature type="domain" description="BPL/LPL catalytic" evidence="11">
    <location>
        <begin position="36"/>
        <end position="221"/>
    </location>
</feature>
<evidence type="ECO:0000256" key="8">
    <source>
        <dbReference type="PIRSR" id="PIRSR016262-1"/>
    </source>
</evidence>
<dbReference type="Pfam" id="PF21948">
    <property type="entry name" value="LplA-B_cat"/>
    <property type="match status" value="1"/>
</dbReference>
<evidence type="ECO:0000256" key="2">
    <source>
        <dbReference type="ARBA" id="ARBA00022490"/>
    </source>
</evidence>
<sequence>MSQIQFVDWGLIEYNEAWSKQEALFSATIERKVGGIETDNFLVFCEHPHVYTLGKSGDEQNLLLNYIQLQAKHASFVQTNRGGDITYHGPGQVVGYPIFDLANFNLGLKQYIHYIEEAIIHALSLYNIQSSCLDGATGVWIDVGLPTCRKICAIGVRSSRFVTMHGFALNVNTQLEYFNYINPCGFIDKGVTSMEKELGHKVDIEQLKLALRTSIQNQFVN</sequence>
<dbReference type="PIRSF" id="PIRSF016262">
    <property type="entry name" value="LPLase"/>
    <property type="match status" value="1"/>
</dbReference>
<dbReference type="RefSeq" id="WP_013443692.1">
    <property type="nucleotide sequence ID" value="NC_014734.1"/>
</dbReference>
<protein>
    <recommendedName>
        <fullName evidence="6 7">Octanoyltransferase</fullName>
        <ecNumber evidence="6 7">2.3.1.181</ecNumber>
    </recommendedName>
    <alternativeName>
        <fullName evidence="6">Lipoate-protein ligase B</fullName>
    </alternativeName>
    <alternativeName>
        <fullName evidence="6">Lipoyl/octanoyl transferase</fullName>
    </alternativeName>
    <alternativeName>
        <fullName evidence="6">Octanoyl-[acyl-carrier-protein]-protein N-octanoyltransferase</fullName>
    </alternativeName>
</protein>
<keyword evidence="4 6" id="KW-0012">Acyltransferase</keyword>
<gene>
    <name evidence="6" type="primary">lipB</name>
    <name evidence="12" type="ordered locus">Palpr_0161</name>
</gene>
<keyword evidence="2 6" id="KW-0963">Cytoplasm</keyword>
<comment type="pathway">
    <text evidence="1 6 7">Protein modification; protein lipoylation via endogenous pathway; protein N(6)-(lipoyl)lysine from octanoyl-[acyl-carrier-protein]: step 1/2.</text>
</comment>
<dbReference type="PROSITE" id="PS51733">
    <property type="entry name" value="BPL_LPL_CATALYTIC"/>
    <property type="match status" value="1"/>
</dbReference>
<dbReference type="PANTHER" id="PTHR10993:SF12">
    <property type="entry name" value="OCTANOYLTRANSFERASE"/>
    <property type="match status" value="1"/>
</dbReference>
<feature type="binding site" evidence="6 9">
    <location>
        <begin position="153"/>
        <end position="155"/>
    </location>
    <ligand>
        <name>substrate</name>
    </ligand>
</feature>
<dbReference type="InterPro" id="IPR020605">
    <property type="entry name" value="Octanoyltransferase_CS"/>
</dbReference>
<dbReference type="KEGG" id="ppn:Palpr_0161"/>
<feature type="site" description="Lowers pKa of active site Cys" evidence="6 10">
    <location>
        <position position="150"/>
    </location>
</feature>
<dbReference type="UniPathway" id="UPA00538">
    <property type="reaction ID" value="UER00592"/>
</dbReference>
<comment type="function">
    <text evidence="5 6 7">Catalyzes the transfer of endogenously produced octanoic acid from octanoyl-acyl-carrier-protein onto the lipoyl domains of lipoate-dependent enzymes. Lipoyl-ACP can also act as a substrate although octanoyl-ACP is likely to be the physiological substrate.</text>
</comment>
<name>E4T0G4_PALPW</name>
<evidence type="ECO:0000313" key="13">
    <source>
        <dbReference type="Proteomes" id="UP000008718"/>
    </source>
</evidence>
<evidence type="ECO:0000256" key="10">
    <source>
        <dbReference type="PIRSR" id="PIRSR016262-3"/>
    </source>
</evidence>
<evidence type="ECO:0000256" key="7">
    <source>
        <dbReference type="PIRNR" id="PIRNR016262"/>
    </source>
</evidence>
<dbReference type="STRING" id="694427.Palpr_0161"/>
<dbReference type="EC" id="2.3.1.181" evidence="6 7"/>
<dbReference type="Proteomes" id="UP000008718">
    <property type="component" value="Chromosome"/>
</dbReference>
<reference key="1">
    <citation type="submission" date="2010-11" db="EMBL/GenBank/DDBJ databases">
        <title>The complete genome of Paludibacter propionicigenes DSM 17365.</title>
        <authorList>
            <consortium name="US DOE Joint Genome Institute (JGI-PGF)"/>
            <person name="Lucas S."/>
            <person name="Copeland A."/>
            <person name="Lapidus A."/>
            <person name="Bruce D."/>
            <person name="Goodwin L."/>
            <person name="Pitluck S."/>
            <person name="Kyrpides N."/>
            <person name="Mavromatis K."/>
            <person name="Ivanova N."/>
            <person name="Munk A.C."/>
            <person name="Brettin T."/>
            <person name="Detter J.C."/>
            <person name="Han C."/>
            <person name="Tapia R."/>
            <person name="Land M."/>
            <person name="Hauser L."/>
            <person name="Markowitz V."/>
            <person name="Cheng J.-F."/>
            <person name="Hugenholtz P."/>
            <person name="Woyke T."/>
            <person name="Wu D."/>
            <person name="Gronow S."/>
            <person name="Wellnitz S."/>
            <person name="Brambilla E."/>
            <person name="Klenk H.-P."/>
            <person name="Eisen J.A."/>
        </authorList>
    </citation>
    <scope>NUCLEOTIDE SEQUENCE</scope>
    <source>
        <strain>WB4</strain>
    </source>
</reference>
<dbReference type="eggNOG" id="COG0321">
    <property type="taxonomic scope" value="Bacteria"/>
</dbReference>
<dbReference type="OrthoDB" id="9787061at2"/>
<evidence type="ECO:0000256" key="6">
    <source>
        <dbReference type="HAMAP-Rule" id="MF_00013"/>
    </source>
</evidence>
<evidence type="ECO:0000256" key="1">
    <source>
        <dbReference type="ARBA" id="ARBA00004821"/>
    </source>
</evidence>
<dbReference type="NCBIfam" id="TIGR00214">
    <property type="entry name" value="lipB"/>
    <property type="match status" value="1"/>
</dbReference>
<proteinExistence type="inferred from homology"/>
<evidence type="ECO:0000259" key="11">
    <source>
        <dbReference type="PROSITE" id="PS51733"/>
    </source>
</evidence>
<evidence type="ECO:0000256" key="9">
    <source>
        <dbReference type="PIRSR" id="PIRSR016262-2"/>
    </source>
</evidence>
<dbReference type="CDD" id="cd16444">
    <property type="entry name" value="LipB"/>
    <property type="match status" value="1"/>
</dbReference>
<dbReference type="PROSITE" id="PS01313">
    <property type="entry name" value="LIPB"/>
    <property type="match status" value="1"/>
</dbReference>
<dbReference type="Gene3D" id="3.30.930.10">
    <property type="entry name" value="Bira Bifunctional Protein, Domain 2"/>
    <property type="match status" value="1"/>
</dbReference>
<dbReference type="GO" id="GO:0005737">
    <property type="term" value="C:cytoplasm"/>
    <property type="evidence" value="ECO:0007669"/>
    <property type="project" value="UniProtKB-SubCell"/>
</dbReference>